<dbReference type="GO" id="GO:0034353">
    <property type="term" value="F:mRNA 5'-diphosphatase activity"/>
    <property type="evidence" value="ECO:0007669"/>
    <property type="project" value="TreeGrafter"/>
</dbReference>
<proteinExistence type="inferred from homology"/>
<keyword evidence="2" id="KW-0540">Nuclease</keyword>
<dbReference type="GO" id="GO:0000956">
    <property type="term" value="P:nuclear-transcribed mRNA catabolic process"/>
    <property type="evidence" value="ECO:0007669"/>
    <property type="project" value="TreeGrafter"/>
</dbReference>
<name>T1KUD4_TETUR</name>
<evidence type="ECO:0000313" key="4">
    <source>
        <dbReference type="EnsemblMetazoa" id="tetur21g03020.1"/>
    </source>
</evidence>
<dbReference type="EMBL" id="CAEY01000552">
    <property type="status" value="NOT_ANNOTATED_CDS"/>
    <property type="molecule type" value="Genomic_DNA"/>
</dbReference>
<comment type="cofactor">
    <cofactor evidence="2">
        <name>a divalent metal cation</name>
        <dbReference type="ChEBI" id="CHEBI:60240"/>
    </cofactor>
</comment>
<evidence type="ECO:0000313" key="5">
    <source>
        <dbReference type="Proteomes" id="UP000015104"/>
    </source>
</evidence>
<organism evidence="4 5">
    <name type="scientific">Tetranychus urticae</name>
    <name type="common">Two-spotted spider mite</name>
    <dbReference type="NCBI Taxonomy" id="32264"/>
    <lineage>
        <taxon>Eukaryota</taxon>
        <taxon>Metazoa</taxon>
        <taxon>Ecdysozoa</taxon>
        <taxon>Arthropoda</taxon>
        <taxon>Chelicerata</taxon>
        <taxon>Arachnida</taxon>
        <taxon>Acari</taxon>
        <taxon>Acariformes</taxon>
        <taxon>Trombidiformes</taxon>
        <taxon>Prostigmata</taxon>
        <taxon>Eleutherengona</taxon>
        <taxon>Raphignathae</taxon>
        <taxon>Tetranychoidea</taxon>
        <taxon>Tetranychidae</taxon>
        <taxon>Tetranychus</taxon>
    </lineage>
</organism>
<accession>T1KUD4</accession>
<dbReference type="GO" id="GO:0003723">
    <property type="term" value="F:RNA binding"/>
    <property type="evidence" value="ECO:0007669"/>
    <property type="project" value="UniProtKB-KW"/>
</dbReference>
<dbReference type="HOGENOM" id="CLU_067939_0_0_1"/>
<evidence type="ECO:0000256" key="2">
    <source>
        <dbReference type="RuleBase" id="RU367113"/>
    </source>
</evidence>
<dbReference type="eggNOG" id="KOG1982">
    <property type="taxonomic scope" value="Eukaryota"/>
</dbReference>
<dbReference type="InterPro" id="IPR013961">
    <property type="entry name" value="RAI1"/>
</dbReference>
<dbReference type="GO" id="GO:0046872">
    <property type="term" value="F:metal ion binding"/>
    <property type="evidence" value="ECO:0007669"/>
    <property type="project" value="UniProtKB-KW"/>
</dbReference>
<keyword evidence="2" id="KW-0547">Nucleotide-binding</keyword>
<dbReference type="GO" id="GO:0004518">
    <property type="term" value="F:nuclease activity"/>
    <property type="evidence" value="ECO:0007669"/>
    <property type="project" value="UniProtKB-KW"/>
</dbReference>
<dbReference type="GO" id="GO:0000166">
    <property type="term" value="F:nucleotide binding"/>
    <property type="evidence" value="ECO:0007669"/>
    <property type="project" value="UniProtKB-KW"/>
</dbReference>
<protein>
    <recommendedName>
        <fullName evidence="2">Decapping nuclease</fullName>
        <ecNumber evidence="2">3.6.1.-</ecNumber>
    </recommendedName>
</protein>
<dbReference type="EC" id="3.6.1.-" evidence="2"/>
<keyword evidence="2" id="KW-0378">Hydrolase</keyword>
<reference evidence="5" key="1">
    <citation type="submission" date="2011-08" db="EMBL/GenBank/DDBJ databases">
        <authorList>
            <person name="Rombauts S."/>
        </authorList>
    </citation>
    <scope>NUCLEOTIDE SEQUENCE</scope>
    <source>
        <strain evidence="5">London</strain>
    </source>
</reference>
<dbReference type="RefSeq" id="XP_025017684.1">
    <property type="nucleotide sequence ID" value="XM_025161916.1"/>
</dbReference>
<sequence length="354" mass="40771">MSSTFQAKCASVVNEVYLSQLCREKDETVSLEGPKKLGYYSFYYNDEKEIVYCPDKSSLRYLDLPNPVYINCLKGYDSNIKFGNKNPKGSNLLRWILENETILSDLSYDFICNNGLLKEFMTFKFNNDDWTFSATKIRGKIILNRIHSDEEKASIDARTEQSNKSTYVANNLQLLIAKNIDQSQGDVKREEDSFFGVFHSKIGSHQILHSGFLGCVETKEDLDKPIDEMKFVLIKKFNGPRVSHSPFQADTWWALAALAGIDKIVRAKCQRDFMCKNIDKLDVKSLIYKSRQMDFVNSLNTVLDHVKSTVTEENKCYNFHLNGRIKKLTGYLMNDLDENLIPSWYIDEQLPVEA</sequence>
<comment type="subcellular location">
    <subcellularLocation>
        <location evidence="2">Nucleus</location>
    </subcellularLocation>
</comment>
<evidence type="ECO:0000256" key="1">
    <source>
        <dbReference type="ARBA" id="ARBA00006562"/>
    </source>
</evidence>
<dbReference type="PANTHER" id="PTHR12395">
    <property type="entry name" value="DOM-3 RELATED"/>
    <property type="match status" value="1"/>
</dbReference>
<evidence type="ECO:0000259" key="3">
    <source>
        <dbReference type="Pfam" id="PF08652"/>
    </source>
</evidence>
<comment type="function">
    <text evidence="2">Decapping enzyme for NAD-capped RNAs: specifically hydrolyzes the nicotinamide adenine dinucleotide (NAD) cap from a subset of RNAs by removing the entire NAD moiety from the 5'-end of an NAD-capped RNA.</text>
</comment>
<dbReference type="EnsemblMetazoa" id="tetur21g03020.1">
    <property type="protein sequence ID" value="tetur21g03020.1"/>
    <property type="gene ID" value="tetur21g03020"/>
</dbReference>
<dbReference type="Proteomes" id="UP000015104">
    <property type="component" value="Unassembled WGS sequence"/>
</dbReference>
<keyword evidence="2" id="KW-0479">Metal-binding</keyword>
<dbReference type="GO" id="GO:0005634">
    <property type="term" value="C:nucleus"/>
    <property type="evidence" value="ECO:0007669"/>
    <property type="project" value="UniProtKB-SubCell"/>
</dbReference>
<dbReference type="InterPro" id="IPR039039">
    <property type="entry name" value="RAI1-like_fam"/>
</dbReference>
<comment type="similarity">
    <text evidence="1 2">Belongs to the DXO/Dom3Z family.</text>
</comment>
<dbReference type="KEGG" id="tut:112539420"/>
<reference evidence="4" key="2">
    <citation type="submission" date="2015-06" db="UniProtKB">
        <authorList>
            <consortium name="EnsemblMetazoa"/>
        </authorList>
    </citation>
    <scope>IDENTIFICATION</scope>
</reference>
<keyword evidence="2" id="KW-0539">Nucleus</keyword>
<dbReference type="GeneID" id="112539420"/>
<feature type="domain" description="RAI1-like" evidence="3">
    <location>
        <begin position="33"/>
        <end position="345"/>
    </location>
</feature>
<dbReference type="OrthoDB" id="10051938at2759"/>
<dbReference type="Pfam" id="PF08652">
    <property type="entry name" value="RAI1"/>
    <property type="match status" value="1"/>
</dbReference>
<keyword evidence="2" id="KW-0694">RNA-binding</keyword>
<dbReference type="PANTHER" id="PTHR12395:SF9">
    <property type="entry name" value="DECAPPING AND EXORIBONUCLEASE PROTEIN"/>
    <property type="match status" value="1"/>
</dbReference>
<dbReference type="GO" id="GO:0005829">
    <property type="term" value="C:cytosol"/>
    <property type="evidence" value="ECO:0007669"/>
    <property type="project" value="TreeGrafter"/>
</dbReference>
<dbReference type="AlphaFoldDB" id="T1KUD4"/>
<keyword evidence="5" id="KW-1185">Reference proteome</keyword>
<dbReference type="GO" id="GO:0110155">
    <property type="term" value="P:NAD-cap decapping"/>
    <property type="evidence" value="ECO:0007669"/>
    <property type="project" value="TreeGrafter"/>
</dbReference>